<accession>A0A6P1TT79</accession>
<dbReference type="RefSeq" id="WP_161839519.1">
    <property type="nucleotide sequence ID" value="NZ_CP048000.1"/>
</dbReference>
<dbReference type="PANTHER" id="PTHR43358">
    <property type="entry name" value="ALPHA/BETA-HYDROLASE"/>
    <property type="match status" value="1"/>
</dbReference>
<dbReference type="KEGG" id="anr:Ana3638_19545"/>
<dbReference type="InterPro" id="IPR029058">
    <property type="entry name" value="AB_hydrolase_fold"/>
</dbReference>
<name>A0A6P1TT79_9FIRM</name>
<dbReference type="Proteomes" id="UP000464314">
    <property type="component" value="Chromosome"/>
</dbReference>
<keyword evidence="2" id="KW-1185">Reference proteome</keyword>
<proteinExistence type="predicted"/>
<organism evidence="1 2">
    <name type="scientific">Anaerocolumna sedimenticola</name>
    <dbReference type="NCBI Taxonomy" id="2696063"/>
    <lineage>
        <taxon>Bacteria</taxon>
        <taxon>Bacillati</taxon>
        <taxon>Bacillota</taxon>
        <taxon>Clostridia</taxon>
        <taxon>Lachnospirales</taxon>
        <taxon>Lachnospiraceae</taxon>
        <taxon>Anaerocolumna</taxon>
    </lineage>
</organism>
<protein>
    <recommendedName>
        <fullName evidence="3">Serine aminopeptidase S33 domain-containing protein</fullName>
    </recommendedName>
</protein>
<sequence>MRCTIADCSYSSLEELIRYQLKKYYHLPTFPFLPLAEVLIKIRAGFWIHDVVPMDAAVKSNIPILFIHGLEDDFVPYYMSQAMYDAKPGKKEIYLAHYAKHAQSCQKNPTEYKMVLDKFLETYYFD</sequence>
<evidence type="ECO:0000313" key="1">
    <source>
        <dbReference type="EMBL" id="QHQ62698.1"/>
    </source>
</evidence>
<dbReference type="AlphaFoldDB" id="A0A6P1TT79"/>
<evidence type="ECO:0000313" key="2">
    <source>
        <dbReference type="Proteomes" id="UP000464314"/>
    </source>
</evidence>
<reference evidence="1 2" key="1">
    <citation type="submission" date="2020-01" db="EMBL/GenBank/DDBJ databases">
        <title>Genome analysis of Anaerocolumna sp. CBA3638.</title>
        <authorList>
            <person name="Kim J."/>
            <person name="Roh S.W."/>
        </authorList>
    </citation>
    <scope>NUCLEOTIDE SEQUENCE [LARGE SCALE GENOMIC DNA]</scope>
    <source>
        <strain evidence="1 2">CBA3638</strain>
    </source>
</reference>
<gene>
    <name evidence="1" type="ORF">Ana3638_19545</name>
</gene>
<dbReference type="PANTHER" id="PTHR43358:SF4">
    <property type="entry name" value="ALPHA_BETA HYDROLASE FOLD-1 DOMAIN-CONTAINING PROTEIN"/>
    <property type="match status" value="1"/>
</dbReference>
<dbReference type="Gene3D" id="3.40.50.1820">
    <property type="entry name" value="alpha/beta hydrolase"/>
    <property type="match status" value="1"/>
</dbReference>
<dbReference type="InterPro" id="IPR052920">
    <property type="entry name" value="DNA-binding_regulatory"/>
</dbReference>
<evidence type="ECO:0008006" key="3">
    <source>
        <dbReference type="Google" id="ProtNLM"/>
    </source>
</evidence>
<dbReference type="EMBL" id="CP048000">
    <property type="protein sequence ID" value="QHQ62698.1"/>
    <property type="molecule type" value="Genomic_DNA"/>
</dbReference>
<dbReference type="SUPFAM" id="SSF53474">
    <property type="entry name" value="alpha/beta-Hydrolases"/>
    <property type="match status" value="1"/>
</dbReference>